<keyword evidence="1" id="KW-1133">Transmembrane helix</keyword>
<dbReference type="InterPro" id="IPR032836">
    <property type="entry name" value="DsrE2-like"/>
</dbReference>
<protein>
    <submittedName>
        <fullName evidence="2">Pyridine nucleotide-disulphide oxidoreductase family protein</fullName>
    </submittedName>
</protein>
<organism evidence="2 3">
    <name type="scientific">Methanococcus aeolicus (strain ATCC BAA-1280 / DSM 17508 / OCM 812 / Nankai-3)</name>
    <dbReference type="NCBI Taxonomy" id="419665"/>
    <lineage>
        <taxon>Archaea</taxon>
        <taxon>Methanobacteriati</taxon>
        <taxon>Methanobacteriota</taxon>
        <taxon>Methanomada group</taxon>
        <taxon>Methanococci</taxon>
        <taxon>Methanococcales</taxon>
        <taxon>Methanococcaceae</taxon>
        <taxon>Methanococcus</taxon>
    </lineage>
</organism>
<keyword evidence="3" id="KW-1185">Reference proteome</keyword>
<dbReference type="PANTHER" id="PTHR34655:SF2">
    <property type="entry name" value="PEROXIREDOXIN FAMILY PROTEIN"/>
    <property type="match status" value="1"/>
</dbReference>
<dbReference type="RefSeq" id="WP_011973676.1">
    <property type="nucleotide sequence ID" value="NC_009635.1"/>
</dbReference>
<accession>A6UVM2</accession>
<reference evidence="2" key="1">
    <citation type="submission" date="2007-06" db="EMBL/GenBank/DDBJ databases">
        <title>Complete sequence of Methanococcus aeolicus Nankai-3.</title>
        <authorList>
            <consortium name="US DOE Joint Genome Institute"/>
            <person name="Copeland A."/>
            <person name="Lucas S."/>
            <person name="Lapidus A."/>
            <person name="Barry K."/>
            <person name="Glavina del Rio T."/>
            <person name="Dalin E."/>
            <person name="Tice H."/>
            <person name="Pitluck S."/>
            <person name="Chain P."/>
            <person name="Malfatti S."/>
            <person name="Shin M."/>
            <person name="Vergez L."/>
            <person name="Schmutz J."/>
            <person name="Larimer F."/>
            <person name="Land M."/>
            <person name="Hauser L."/>
            <person name="Kyrpides N."/>
            <person name="Lykidis A."/>
            <person name="Sieprawska-Lupa M."/>
            <person name="Whitman W.B."/>
            <person name="Richardson P."/>
        </authorList>
    </citation>
    <scope>NUCLEOTIDE SEQUENCE [LARGE SCALE GENOMIC DNA]</scope>
    <source>
        <strain evidence="2">Nankai-3</strain>
    </source>
</reference>
<dbReference type="EMBL" id="CP000743">
    <property type="protein sequence ID" value="ABR56544.1"/>
    <property type="molecule type" value="Genomic_DNA"/>
</dbReference>
<dbReference type="PANTHER" id="PTHR34655">
    <property type="entry name" value="CONSERVED WITHIN P. AEROPHILUM"/>
    <property type="match status" value="1"/>
</dbReference>
<name>A6UVM2_META3</name>
<dbReference type="Proteomes" id="UP000001106">
    <property type="component" value="Chromosome"/>
</dbReference>
<dbReference type="GeneID" id="5327239"/>
<evidence type="ECO:0000256" key="1">
    <source>
        <dbReference type="SAM" id="Phobius"/>
    </source>
</evidence>
<dbReference type="SUPFAM" id="SSF75169">
    <property type="entry name" value="DsrEFH-like"/>
    <property type="match status" value="1"/>
</dbReference>
<dbReference type="AlphaFoldDB" id="A6UVM2"/>
<feature type="transmembrane region" description="Helical" evidence="1">
    <location>
        <begin position="20"/>
        <end position="43"/>
    </location>
</feature>
<dbReference type="OrthoDB" id="69354at2157"/>
<keyword evidence="1" id="KW-0472">Membrane</keyword>
<evidence type="ECO:0000313" key="2">
    <source>
        <dbReference type="EMBL" id="ABR56544.1"/>
    </source>
</evidence>
<dbReference type="Pfam" id="PF13686">
    <property type="entry name" value="DrsE_2"/>
    <property type="match status" value="1"/>
</dbReference>
<dbReference type="STRING" id="419665.Maeo_0966"/>
<dbReference type="InterPro" id="IPR027396">
    <property type="entry name" value="DsrEFH-like"/>
</dbReference>
<dbReference type="Gene3D" id="3.40.1260.10">
    <property type="entry name" value="DsrEFH-like"/>
    <property type="match status" value="2"/>
</dbReference>
<gene>
    <name evidence="2" type="ordered locus">Maeo_0966</name>
</gene>
<dbReference type="eggNOG" id="arCOG02064">
    <property type="taxonomic scope" value="Archaea"/>
</dbReference>
<dbReference type="HOGENOM" id="CLU_094970_1_1_2"/>
<evidence type="ECO:0000313" key="3">
    <source>
        <dbReference type="Proteomes" id="UP000001106"/>
    </source>
</evidence>
<proteinExistence type="predicted"/>
<dbReference type="KEGG" id="mae:Maeo_0966"/>
<sequence length="138" mass="15117">MADKMALVVSEGTFDKAMMAFILGTIGASMGMEVHIFFTFFGLEVLKKNAKPKLPGIYRLFGSLGVKMMEKKMKKQNIGGFEESRQQTIDLGAKLYACSTSMSIMGVKEEDLIDGVEIVGATKFIDLAMDAKVQLFIG</sequence>
<keyword evidence="1" id="KW-0812">Transmembrane</keyword>